<dbReference type="InterPro" id="IPR037665">
    <property type="entry name" value="Nucleoporin_S59-like"/>
</dbReference>
<dbReference type="InterPro" id="IPR007230">
    <property type="entry name" value="Nup98_auto-Pept-S59_dom"/>
</dbReference>
<feature type="compositionally biased region" description="Low complexity" evidence="10">
    <location>
        <begin position="12"/>
        <end position="40"/>
    </location>
</feature>
<feature type="region of interest" description="Disordered" evidence="10">
    <location>
        <begin position="509"/>
        <end position="538"/>
    </location>
</feature>
<keyword evidence="6" id="KW-0653">Protein transport</keyword>
<evidence type="ECO:0000256" key="8">
    <source>
        <dbReference type="ARBA" id="ARBA00023132"/>
    </source>
</evidence>
<evidence type="ECO:0000256" key="5">
    <source>
        <dbReference type="ARBA" id="ARBA00022816"/>
    </source>
</evidence>
<keyword evidence="4" id="KW-0068">Autocatalytic cleavage</keyword>
<evidence type="ECO:0000256" key="10">
    <source>
        <dbReference type="SAM" id="MobiDB-lite"/>
    </source>
</evidence>
<feature type="region of interest" description="Disordered" evidence="10">
    <location>
        <begin position="184"/>
        <end position="208"/>
    </location>
</feature>
<feature type="compositionally biased region" description="Low complexity" evidence="10">
    <location>
        <begin position="524"/>
        <end position="536"/>
    </location>
</feature>
<feature type="compositionally biased region" description="Polar residues" evidence="10">
    <location>
        <begin position="814"/>
        <end position="835"/>
    </location>
</feature>
<feature type="compositionally biased region" description="Gly residues" evidence="10">
    <location>
        <begin position="1"/>
        <end position="11"/>
    </location>
</feature>
<feature type="region of interest" description="Disordered" evidence="10">
    <location>
        <begin position="814"/>
        <end position="860"/>
    </location>
</feature>
<dbReference type="Pfam" id="PF04096">
    <property type="entry name" value="Nucleoporin2"/>
    <property type="match status" value="1"/>
</dbReference>
<organism evidence="12 13">
    <name type="scientific">Batrachochytrium salamandrivorans</name>
    <dbReference type="NCBI Taxonomy" id="1357716"/>
    <lineage>
        <taxon>Eukaryota</taxon>
        <taxon>Fungi</taxon>
        <taxon>Fungi incertae sedis</taxon>
        <taxon>Chytridiomycota</taxon>
        <taxon>Chytridiomycota incertae sedis</taxon>
        <taxon>Chytridiomycetes</taxon>
        <taxon>Rhizophydiales</taxon>
        <taxon>Rhizophydiales incertae sedis</taxon>
        <taxon>Batrachochytrium</taxon>
    </lineage>
</organism>
<gene>
    <name evidence="12" type="ORF">BASA50_000928</name>
</gene>
<feature type="region of interest" description="Disordered" evidence="10">
    <location>
        <begin position="1116"/>
        <end position="1186"/>
    </location>
</feature>
<feature type="compositionally biased region" description="Polar residues" evidence="10">
    <location>
        <begin position="1041"/>
        <end position="1050"/>
    </location>
</feature>
<feature type="compositionally biased region" description="Acidic residues" evidence="10">
    <location>
        <begin position="1144"/>
        <end position="1160"/>
    </location>
</feature>
<sequence>MFGGGFGGNTGFGQQQQQQQQSMQQQQQQQQQQPAPLFGAFGAGGFGAQAGAPAMGGFGAPQPAASTGFGATTNAFGAPAAGGSAFGAIGGGSAFGAPNTGLNPAAPLGGVFGAPANTTSAFGAPATGGFGNTNNMGGGGGLFGGAGAGMGAAGSNAFGASNIAGPGAFGANTGGQNMFGAAPGAGMGGNNMPTSQQSNQGTGNPPYQETMDRDTPTAATMTKFQSINAMPAYQNWSFEELRLQDYAMNKKFASSGVTGGFGQQQSAFGAAKPAFGAMPATTTAFGGMNNAGVAPGAFGGATNTFGAGQPATSAFGQPAQQQGSLFGGAGSGAFGSTGTSNFGIGAQQQQPKTAFPFGGAQASTGFGAAAPTNTFGAPATTGGLFGAAKPANAPSGGLFGASTFNNTAPGGGMFGGQAAATTQAFGGAMTNSFAQPSAAQGGGLFGNTNSAAKPAFGAAPLNTFGAASGVATSGGLFNAPQTTHALGGSSLFGNTAAATSQPFASTMPNAFAQPGAAPTGGLFGAPQQTAAAPAPGGLFGSQPALPTFGAANTGASLFGNMASKPGGAFGGGTIATTMQMPSFGVAAPQTHSGGLFGTGGGMVGAMQPALGGSLFGNTATPYGMGQMQNQQAQVGLQAKIDQSPYGFNPLLQPSVPSMTSTSGLAPALIGTPAERKKPAVASSLKVTPRSAAKIKLRNLVPMTQQVGPSISDGPRGVVTPSKSGIKSLQLTESSPRDPASLGLDPRFTPRRNVKRLVIDDASQILSSPGNMSLSTPHKSTLSASDISKRGVSFDPSLEEAAEASLSLSAITVGSSRTSPSSILGRTPSTPYTSATDGPPRSSSSPWTPTSSASKTKASPSEYVMEPTLHELLLMSDEELRRVEGFTIVHPAFGFVRFLTPVDLLSASYTGTRAGIEDIVGSIVILEPKLCTVYPDEEAKPPVGFGLNVPAEINLYGCWPIDKATRQPIKNDTDPRHDRHLKKLEAMPDTKWLGFHGPSGTWRFRVEHFSKYGIDDDDDQDDIPVASTSSPHTVPAPMGFSSKASPSNTRRVSIREPDEEEITESMTGDMSADASYLKDSFLHVRGRVQPMARPSSLFPNARRTENLSVNYNYEKELSSMDGSSHSSNASDLTDDEVSHDHIDDQEGEQLEDFSSSDEENSSELSASDKLELAEELSDASTDDNDSVDDYESMVLQNTETILQKPTLDATTSTIDRMNLARKVQTMKQSLFRSTSAPYAASSGHPTSVPHKSNKPVAFNLNAGVANRTYPATEKRSRISPESPSMANASMMDLTREDFNVPSREKLGHHQLDSSLDVPQSPLKMTSVNQRSPLKYHRSSSLNSTLLPKGYLSELSPFSTSVAYGKERDISDAGLFMGRSFRVGWGPCGSFVVTGSATQIGTMSAISIHTVNGFGHQSGDSKDKSAEIIKHVALLETALEQAQINMTTALADVGDEDEWVDTHHSNDMDIHIAPTVGSASEAPSQRLYPTVNSSDFAIYVPRARFNHSFNFSLLEKATLSMSAQGHLPSISREQTIWRLASALWDDIPFESAIDSQKLTDAQANAVRASLRKQSLSQWLTMVLKDETDAEANQTSNPHQRILTLLTGRLISRAVAESIKSRDLRLATLLSQINGPGSRVTLLAQSGGQAAYAGNGVPGRGGMDANIRRSILDQLDVWHQIEAKGALQIPLTYLDILRLISGDTNLWDERICPSTMDWKRSFGLFLWYGKGGDWSFSKALETYDLGFRSGNVPWPRSLYSASKDAATDHYSEGKSLDVCYHLLKLAADPAYPLEPALHPYASSSFQLDYRMPWLLSQLLTCVKQVRGLKDTQVETVVALHPSETWQNRGSDGAAAMDISFGQSFSFDRIAVSFVAQLEALGLWKWAIFVSLFIGTLSGREESVRVLLARWYPLQDSSGSWQPLASTRSVSVGGLSTCRPLDETTGSTHSRVSGISDDYVFLTRKLRIPCQWIHESRALQARYIGNTLQELVSLLDAKRYGNAQRLLVAKVAPERIINGHFKFLKAVLNQFVDESTDNWDIGAGLFKRYINVVESATEEIHQAQACIYADSDVVDDPSLILLQTQRVHLLEETLPEIRSLLELLSSNALERLRGIASAHGFPLCRKQDRLLSVAVSEMAVKLSQLSSDITNLDSGMMVASEPDLTADLLTRLPLVPDERIGGIRLLVTDWISSALEVS</sequence>
<comment type="similarity">
    <text evidence="2">Belongs to the nucleoporin GLFG family.</text>
</comment>
<dbReference type="Pfam" id="PF13634">
    <property type="entry name" value="Nucleoporin_FG"/>
    <property type="match status" value="3"/>
</dbReference>
<feature type="compositionally biased region" description="Low complexity" evidence="10">
    <location>
        <begin position="838"/>
        <end position="860"/>
    </location>
</feature>
<evidence type="ECO:0000256" key="2">
    <source>
        <dbReference type="ARBA" id="ARBA00008926"/>
    </source>
</evidence>
<dbReference type="Proteomes" id="UP001648503">
    <property type="component" value="Unassembled WGS sequence"/>
</dbReference>
<evidence type="ECO:0000313" key="13">
    <source>
        <dbReference type="Proteomes" id="UP001648503"/>
    </source>
</evidence>
<evidence type="ECO:0000259" key="11">
    <source>
        <dbReference type="PROSITE" id="PS51434"/>
    </source>
</evidence>
<dbReference type="EMBL" id="JAFCIX010000577">
    <property type="protein sequence ID" value="KAH6585985.1"/>
    <property type="molecule type" value="Genomic_DNA"/>
</dbReference>
<keyword evidence="13" id="KW-1185">Reference proteome</keyword>
<dbReference type="InterPro" id="IPR021967">
    <property type="entry name" value="Nup98_C"/>
</dbReference>
<keyword evidence="9" id="KW-0539">Nucleus</keyword>
<dbReference type="PANTHER" id="PTHR23198:SF6">
    <property type="entry name" value="NUCLEAR PORE COMPLEX PROTEIN NUP98-NUP96"/>
    <property type="match status" value="1"/>
</dbReference>
<feature type="region of interest" description="Disordered" evidence="10">
    <location>
        <begin position="1"/>
        <end position="43"/>
    </location>
</feature>
<proteinExistence type="inferred from homology"/>
<dbReference type="PROSITE" id="PS51434">
    <property type="entry name" value="NUP_C"/>
    <property type="match status" value="1"/>
</dbReference>
<feature type="compositionally biased region" description="Acidic residues" evidence="10">
    <location>
        <begin position="1172"/>
        <end position="1186"/>
    </location>
</feature>
<name>A0ABQ8EVQ7_9FUNG</name>
<evidence type="ECO:0000313" key="12">
    <source>
        <dbReference type="EMBL" id="KAH6585985.1"/>
    </source>
</evidence>
<feature type="compositionally biased region" description="Polar residues" evidence="10">
    <location>
        <begin position="1119"/>
        <end position="1130"/>
    </location>
</feature>
<feature type="region of interest" description="Disordered" evidence="10">
    <location>
        <begin position="1014"/>
        <end position="1070"/>
    </location>
</feature>
<keyword evidence="3" id="KW-0813">Transport</keyword>
<feature type="region of interest" description="Disordered" evidence="10">
    <location>
        <begin position="705"/>
        <end position="747"/>
    </location>
</feature>
<feature type="compositionally biased region" description="Polar residues" evidence="10">
    <location>
        <begin position="720"/>
        <end position="733"/>
    </location>
</feature>
<evidence type="ECO:0000256" key="1">
    <source>
        <dbReference type="ARBA" id="ARBA00004567"/>
    </source>
</evidence>
<reference evidence="12 13" key="1">
    <citation type="submission" date="2021-02" db="EMBL/GenBank/DDBJ databases">
        <title>Variation within the Batrachochytrium salamandrivorans European outbreak.</title>
        <authorList>
            <person name="Kelly M."/>
            <person name="Pasmans F."/>
            <person name="Shea T.P."/>
            <person name="Munoz J.F."/>
            <person name="Carranza S."/>
            <person name="Cuomo C.A."/>
            <person name="Martel A."/>
        </authorList>
    </citation>
    <scope>NUCLEOTIDE SEQUENCE [LARGE SCALE GENOMIC DNA]</scope>
    <source>
        <strain evidence="12 13">AMFP18/2</strain>
    </source>
</reference>
<dbReference type="Gene3D" id="1.25.40.690">
    <property type="match status" value="1"/>
</dbReference>
<dbReference type="Gene3D" id="1.10.10.2360">
    <property type="match status" value="1"/>
</dbReference>
<keyword evidence="8" id="KW-0906">Nuclear pore complex</keyword>
<dbReference type="Pfam" id="PF12110">
    <property type="entry name" value="Nup96"/>
    <property type="match status" value="1"/>
</dbReference>
<dbReference type="InterPro" id="IPR036903">
    <property type="entry name" value="Nup98_auto-Pept-S59_dom_sf"/>
</dbReference>
<comment type="subcellular location">
    <subcellularLocation>
        <location evidence="1">Nucleus</location>
        <location evidence="1">Nuclear pore complex</location>
    </subcellularLocation>
</comment>
<evidence type="ECO:0000256" key="7">
    <source>
        <dbReference type="ARBA" id="ARBA00023010"/>
    </source>
</evidence>
<protein>
    <recommendedName>
        <fullName evidence="11">Peptidase S59 domain-containing protein</fullName>
    </recommendedName>
</protein>
<dbReference type="InterPro" id="IPR025574">
    <property type="entry name" value="Nucleoporin_FG_rpt"/>
</dbReference>
<feature type="domain" description="Peptidase S59" evidence="11">
    <location>
        <begin position="859"/>
        <end position="1008"/>
    </location>
</feature>
<accession>A0ABQ8EVQ7</accession>
<keyword evidence="5" id="KW-0509">mRNA transport</keyword>
<dbReference type="PANTHER" id="PTHR23198">
    <property type="entry name" value="NUCLEOPORIN"/>
    <property type="match status" value="1"/>
</dbReference>
<evidence type="ECO:0000256" key="6">
    <source>
        <dbReference type="ARBA" id="ARBA00022927"/>
    </source>
</evidence>
<comment type="caution">
    <text evidence="12">The sequence shown here is derived from an EMBL/GenBank/DDBJ whole genome shotgun (WGS) entry which is preliminary data.</text>
</comment>
<feature type="compositionally biased region" description="Polar residues" evidence="10">
    <location>
        <begin position="194"/>
        <end position="207"/>
    </location>
</feature>
<dbReference type="Gene3D" id="3.30.1610.10">
    <property type="entry name" value="Peptidase S59, nucleoporin"/>
    <property type="match status" value="1"/>
</dbReference>
<evidence type="ECO:0000256" key="3">
    <source>
        <dbReference type="ARBA" id="ARBA00022448"/>
    </source>
</evidence>
<evidence type="ECO:0000256" key="9">
    <source>
        <dbReference type="ARBA" id="ARBA00023242"/>
    </source>
</evidence>
<evidence type="ECO:0000256" key="4">
    <source>
        <dbReference type="ARBA" id="ARBA00022813"/>
    </source>
</evidence>
<dbReference type="SUPFAM" id="SSF82215">
    <property type="entry name" value="C-terminal autoproteolytic domain of nucleoporin nup98"/>
    <property type="match status" value="1"/>
</dbReference>
<keyword evidence="7" id="KW-0811">Translocation</keyword>